<keyword evidence="4" id="KW-1185">Reference proteome</keyword>
<evidence type="ECO:0000313" key="3">
    <source>
        <dbReference type="EMBL" id="KAK7451154.1"/>
    </source>
</evidence>
<name>A0ABD0J1S1_9CAEN</name>
<sequence length="125" mass="13669">MICAEYILMSLLCLACSLYVAVRPRYRRRANNLPEPEDGLTSSAAQATSNDLSIKDDLLFKTSPRVPFGPCKDLQASLKTDSNLPDKLSRPKSLPVSGQSLFGDDLSLSVKISRLPFGSCPDLHL</sequence>
<dbReference type="EMBL" id="JACVVK020000732">
    <property type="protein sequence ID" value="KAK7451154.1"/>
    <property type="molecule type" value="Genomic_DNA"/>
</dbReference>
<organism evidence="3 4">
    <name type="scientific">Batillaria attramentaria</name>
    <dbReference type="NCBI Taxonomy" id="370345"/>
    <lineage>
        <taxon>Eukaryota</taxon>
        <taxon>Metazoa</taxon>
        <taxon>Spiralia</taxon>
        <taxon>Lophotrochozoa</taxon>
        <taxon>Mollusca</taxon>
        <taxon>Gastropoda</taxon>
        <taxon>Caenogastropoda</taxon>
        <taxon>Sorbeoconcha</taxon>
        <taxon>Cerithioidea</taxon>
        <taxon>Batillariidae</taxon>
        <taxon>Batillaria</taxon>
    </lineage>
</organism>
<keyword evidence="2" id="KW-0812">Transmembrane</keyword>
<evidence type="ECO:0000256" key="1">
    <source>
        <dbReference type="SAM" id="MobiDB-lite"/>
    </source>
</evidence>
<comment type="caution">
    <text evidence="3">The sequence shown here is derived from an EMBL/GenBank/DDBJ whole genome shotgun (WGS) entry which is preliminary data.</text>
</comment>
<reference evidence="3 4" key="1">
    <citation type="journal article" date="2023" name="Sci. Data">
        <title>Genome assembly of the Korean intertidal mud-creeper Batillaria attramentaria.</title>
        <authorList>
            <person name="Patra A.K."/>
            <person name="Ho P.T."/>
            <person name="Jun S."/>
            <person name="Lee S.J."/>
            <person name="Kim Y."/>
            <person name="Won Y.J."/>
        </authorList>
    </citation>
    <scope>NUCLEOTIDE SEQUENCE [LARGE SCALE GENOMIC DNA]</scope>
    <source>
        <strain evidence="3">Wonlab-2016</strain>
    </source>
</reference>
<accession>A0ABD0J1S1</accession>
<proteinExistence type="predicted"/>
<evidence type="ECO:0000256" key="2">
    <source>
        <dbReference type="SAM" id="Phobius"/>
    </source>
</evidence>
<protein>
    <submittedName>
        <fullName evidence="3">Uncharacterized protein</fullName>
    </submittedName>
</protein>
<evidence type="ECO:0000313" key="4">
    <source>
        <dbReference type="Proteomes" id="UP001519460"/>
    </source>
</evidence>
<gene>
    <name evidence="3" type="ORF">BaRGS_00039866</name>
</gene>
<keyword evidence="2" id="KW-0472">Membrane</keyword>
<keyword evidence="2" id="KW-1133">Transmembrane helix</keyword>
<feature type="transmembrane region" description="Helical" evidence="2">
    <location>
        <begin position="6"/>
        <end position="22"/>
    </location>
</feature>
<feature type="region of interest" description="Disordered" evidence="1">
    <location>
        <begin position="81"/>
        <end position="101"/>
    </location>
</feature>
<dbReference type="Proteomes" id="UP001519460">
    <property type="component" value="Unassembled WGS sequence"/>
</dbReference>
<dbReference type="AlphaFoldDB" id="A0ABD0J1S1"/>